<reference evidence="3 4" key="1">
    <citation type="submission" date="2019-02" db="EMBL/GenBank/DDBJ databases">
        <title>Deep-cultivation of Planctomycetes and their phenomic and genomic characterization uncovers novel biology.</title>
        <authorList>
            <person name="Wiegand S."/>
            <person name="Jogler M."/>
            <person name="Boedeker C."/>
            <person name="Pinto D."/>
            <person name="Vollmers J."/>
            <person name="Rivas-Marin E."/>
            <person name="Kohn T."/>
            <person name="Peeters S.H."/>
            <person name="Heuer A."/>
            <person name="Rast P."/>
            <person name="Oberbeckmann S."/>
            <person name="Bunk B."/>
            <person name="Jeske O."/>
            <person name="Meyerdierks A."/>
            <person name="Storesund J.E."/>
            <person name="Kallscheuer N."/>
            <person name="Luecker S."/>
            <person name="Lage O.M."/>
            <person name="Pohl T."/>
            <person name="Merkel B.J."/>
            <person name="Hornburger P."/>
            <person name="Mueller R.-W."/>
            <person name="Bruemmer F."/>
            <person name="Labrenz M."/>
            <person name="Spormann A.M."/>
            <person name="Op Den Camp H."/>
            <person name="Overmann J."/>
            <person name="Amann R."/>
            <person name="Jetten M.S.M."/>
            <person name="Mascher T."/>
            <person name="Medema M.H."/>
            <person name="Devos D.P."/>
            <person name="Kaster A.-K."/>
            <person name="Ovreas L."/>
            <person name="Rohde M."/>
            <person name="Galperin M.Y."/>
            <person name="Jogler C."/>
        </authorList>
    </citation>
    <scope>NUCLEOTIDE SEQUENCE [LARGE SCALE GENOMIC DNA]</scope>
    <source>
        <strain evidence="3 4">Poly51</strain>
    </source>
</reference>
<feature type="region of interest" description="Disordered" evidence="1">
    <location>
        <begin position="75"/>
        <end position="95"/>
    </location>
</feature>
<dbReference type="RefSeq" id="WP_146461558.1">
    <property type="nucleotide sequence ID" value="NZ_SJPW01000007.1"/>
</dbReference>
<name>A0A5C6EGP8_9BACT</name>
<sequence>MRPCEIPCFTGFDADSSLAACNGPGSAKCSTMEYFSIHPDDARWLARWLRNNACGVVVLVALWAAIAHDPPTPASWVGTASATSDTSISSDGERVGVPSTIVSHQPVGWRRTATGWEDSSKWAPLPRPLGQWIAAQQDREPLWAARILATLRDTPPLIFALFQITAITAVVAFTERRKQTA</sequence>
<keyword evidence="2" id="KW-1133">Transmembrane helix</keyword>
<organism evidence="3 4">
    <name type="scientific">Rubripirellula tenax</name>
    <dbReference type="NCBI Taxonomy" id="2528015"/>
    <lineage>
        <taxon>Bacteria</taxon>
        <taxon>Pseudomonadati</taxon>
        <taxon>Planctomycetota</taxon>
        <taxon>Planctomycetia</taxon>
        <taxon>Pirellulales</taxon>
        <taxon>Pirellulaceae</taxon>
        <taxon>Rubripirellula</taxon>
    </lineage>
</organism>
<dbReference type="EMBL" id="SJPW01000007">
    <property type="protein sequence ID" value="TWU47615.1"/>
    <property type="molecule type" value="Genomic_DNA"/>
</dbReference>
<dbReference type="Proteomes" id="UP000318288">
    <property type="component" value="Unassembled WGS sequence"/>
</dbReference>
<comment type="caution">
    <text evidence="3">The sequence shown here is derived from an EMBL/GenBank/DDBJ whole genome shotgun (WGS) entry which is preliminary data.</text>
</comment>
<gene>
    <name evidence="3" type="ORF">Poly51_54160</name>
</gene>
<proteinExistence type="predicted"/>
<keyword evidence="4" id="KW-1185">Reference proteome</keyword>
<evidence type="ECO:0000313" key="3">
    <source>
        <dbReference type="EMBL" id="TWU47615.1"/>
    </source>
</evidence>
<dbReference type="OrthoDB" id="283006at2"/>
<feature type="transmembrane region" description="Helical" evidence="2">
    <location>
        <begin position="157"/>
        <end position="174"/>
    </location>
</feature>
<evidence type="ECO:0000313" key="4">
    <source>
        <dbReference type="Proteomes" id="UP000318288"/>
    </source>
</evidence>
<evidence type="ECO:0000256" key="1">
    <source>
        <dbReference type="SAM" id="MobiDB-lite"/>
    </source>
</evidence>
<keyword evidence="2" id="KW-0472">Membrane</keyword>
<evidence type="ECO:0000256" key="2">
    <source>
        <dbReference type="SAM" id="Phobius"/>
    </source>
</evidence>
<feature type="compositionally biased region" description="Low complexity" evidence="1">
    <location>
        <begin position="79"/>
        <end position="90"/>
    </location>
</feature>
<dbReference type="AlphaFoldDB" id="A0A5C6EGP8"/>
<accession>A0A5C6EGP8</accession>
<feature type="transmembrane region" description="Helical" evidence="2">
    <location>
        <begin position="48"/>
        <end position="66"/>
    </location>
</feature>
<protein>
    <submittedName>
        <fullName evidence="3">Uncharacterized protein</fullName>
    </submittedName>
</protein>
<keyword evidence="2" id="KW-0812">Transmembrane</keyword>